<keyword evidence="3 8" id="KW-0238">DNA-binding</keyword>
<dbReference type="PANTHER" id="PTHR43214:SF41">
    <property type="entry name" value="NITRATE_NITRITE RESPONSE REGULATOR PROTEIN NARP"/>
    <property type="match status" value="1"/>
</dbReference>
<evidence type="ECO:0000313" key="9">
    <source>
        <dbReference type="Proteomes" id="UP000005631"/>
    </source>
</evidence>
<protein>
    <submittedName>
        <fullName evidence="8">Response regulator containing a CheY-like receiver domain and an HTH DNA-binding domain</fullName>
    </submittedName>
</protein>
<feature type="domain" description="Response regulatory" evidence="7">
    <location>
        <begin position="3"/>
        <end position="119"/>
    </location>
</feature>
<dbReference type="HOGENOM" id="CLU_000445_90_1_10"/>
<keyword evidence="9" id="KW-1185">Reference proteome</keyword>
<dbReference type="PROSITE" id="PS00622">
    <property type="entry name" value="HTH_LUXR_1"/>
    <property type="match status" value="1"/>
</dbReference>
<dbReference type="OrthoDB" id="1013073at2"/>
<evidence type="ECO:0000256" key="5">
    <source>
        <dbReference type="PROSITE-ProRule" id="PRU00169"/>
    </source>
</evidence>
<dbReference type="RefSeq" id="WP_014203148.1">
    <property type="nucleotide sequence ID" value="NC_016599.1"/>
</dbReference>
<dbReference type="Pfam" id="PF00072">
    <property type="entry name" value="Response_reg"/>
    <property type="match status" value="1"/>
</dbReference>
<name>G8R0S2_OWEHD</name>
<keyword evidence="1 5" id="KW-0597">Phosphoprotein</keyword>
<keyword evidence="2" id="KW-0805">Transcription regulation</keyword>
<dbReference type="SMART" id="SM00421">
    <property type="entry name" value="HTH_LUXR"/>
    <property type="match status" value="1"/>
</dbReference>
<dbReference type="CDD" id="cd17535">
    <property type="entry name" value="REC_NarL-like"/>
    <property type="match status" value="1"/>
</dbReference>
<dbReference type="Pfam" id="PF00196">
    <property type="entry name" value="GerE"/>
    <property type="match status" value="1"/>
</dbReference>
<reference evidence="8 9" key="1">
    <citation type="journal article" date="2012" name="Stand. Genomic Sci.">
        <title>Genome sequence of the orange-pigmented seawater bacterium Owenweeksia hongkongensis type strain (UST20020801(T)).</title>
        <authorList>
            <person name="Riedel T."/>
            <person name="Held B."/>
            <person name="Nolan M."/>
            <person name="Lucas S."/>
            <person name="Lapidus A."/>
            <person name="Tice H."/>
            <person name="Del Rio T.G."/>
            <person name="Cheng J.F."/>
            <person name="Han C."/>
            <person name="Tapia R."/>
            <person name="Goodwin L.A."/>
            <person name="Pitluck S."/>
            <person name="Liolios K."/>
            <person name="Mavromatis K."/>
            <person name="Pagani I."/>
            <person name="Ivanova N."/>
            <person name="Mikhailova N."/>
            <person name="Pati A."/>
            <person name="Chen A."/>
            <person name="Palaniappan K."/>
            <person name="Rohde M."/>
            <person name="Tindall B.J."/>
            <person name="Detter J.C."/>
            <person name="Goker M."/>
            <person name="Woyke T."/>
            <person name="Bristow J."/>
            <person name="Eisen J.A."/>
            <person name="Markowitz V."/>
            <person name="Hugenholtz P."/>
            <person name="Klenk H.P."/>
            <person name="Kyrpides N.C."/>
        </authorList>
    </citation>
    <scope>NUCLEOTIDE SEQUENCE</scope>
    <source>
        <strain evidence="9">DSM 17368 / JCM 12287 / NRRL B-23963</strain>
    </source>
</reference>
<dbReference type="InterPro" id="IPR001789">
    <property type="entry name" value="Sig_transdc_resp-reg_receiver"/>
</dbReference>
<dbReference type="GO" id="GO:0006355">
    <property type="term" value="P:regulation of DNA-templated transcription"/>
    <property type="evidence" value="ECO:0007669"/>
    <property type="project" value="InterPro"/>
</dbReference>
<organism evidence="8 9">
    <name type="scientific">Owenweeksia hongkongensis (strain DSM 17368 / CIP 108786 / JCM 12287 / NRRL B-23963 / UST20020801)</name>
    <dbReference type="NCBI Taxonomy" id="926562"/>
    <lineage>
        <taxon>Bacteria</taxon>
        <taxon>Pseudomonadati</taxon>
        <taxon>Bacteroidota</taxon>
        <taxon>Flavobacteriia</taxon>
        <taxon>Flavobacteriales</taxon>
        <taxon>Owenweeksiaceae</taxon>
        <taxon>Owenweeksia</taxon>
    </lineage>
</organism>
<dbReference type="EMBL" id="CP003156">
    <property type="protein sequence ID" value="AEV33799.1"/>
    <property type="molecule type" value="Genomic_DNA"/>
</dbReference>
<evidence type="ECO:0000256" key="3">
    <source>
        <dbReference type="ARBA" id="ARBA00023125"/>
    </source>
</evidence>
<dbReference type="Gene3D" id="3.40.50.2300">
    <property type="match status" value="1"/>
</dbReference>
<proteinExistence type="predicted"/>
<evidence type="ECO:0000313" key="8">
    <source>
        <dbReference type="EMBL" id="AEV33799.1"/>
    </source>
</evidence>
<dbReference type="InterPro" id="IPR058245">
    <property type="entry name" value="NreC/VraR/RcsB-like_REC"/>
</dbReference>
<evidence type="ECO:0000256" key="1">
    <source>
        <dbReference type="ARBA" id="ARBA00022553"/>
    </source>
</evidence>
<dbReference type="SMART" id="SM00448">
    <property type="entry name" value="REC"/>
    <property type="match status" value="1"/>
</dbReference>
<evidence type="ECO:0000256" key="4">
    <source>
        <dbReference type="ARBA" id="ARBA00023163"/>
    </source>
</evidence>
<dbReference type="SUPFAM" id="SSF46894">
    <property type="entry name" value="C-terminal effector domain of the bipartite response regulators"/>
    <property type="match status" value="1"/>
</dbReference>
<dbReference type="InterPro" id="IPR000792">
    <property type="entry name" value="Tscrpt_reg_LuxR_C"/>
</dbReference>
<dbReference type="InterPro" id="IPR016032">
    <property type="entry name" value="Sig_transdc_resp-reg_C-effctor"/>
</dbReference>
<keyword evidence="4" id="KW-0804">Transcription</keyword>
<dbReference type="GO" id="GO:0003677">
    <property type="term" value="F:DNA binding"/>
    <property type="evidence" value="ECO:0007669"/>
    <property type="project" value="UniProtKB-KW"/>
</dbReference>
<dbReference type="STRING" id="926562.Oweho_2839"/>
<gene>
    <name evidence="8" type="ordered locus">Oweho_2839</name>
</gene>
<dbReference type="PANTHER" id="PTHR43214">
    <property type="entry name" value="TWO-COMPONENT RESPONSE REGULATOR"/>
    <property type="match status" value="1"/>
</dbReference>
<dbReference type="AlphaFoldDB" id="G8R0S2"/>
<dbReference type="KEGG" id="oho:Oweho_2839"/>
<feature type="domain" description="HTH luxR-type" evidence="6">
    <location>
        <begin position="134"/>
        <end position="199"/>
    </location>
</feature>
<dbReference type="InterPro" id="IPR011006">
    <property type="entry name" value="CheY-like_superfamily"/>
</dbReference>
<dbReference type="PROSITE" id="PS50110">
    <property type="entry name" value="RESPONSE_REGULATORY"/>
    <property type="match status" value="1"/>
</dbReference>
<feature type="modified residue" description="4-aspartylphosphate" evidence="5">
    <location>
        <position position="54"/>
    </location>
</feature>
<accession>G8R0S2</accession>
<dbReference type="CDD" id="cd06170">
    <property type="entry name" value="LuxR_C_like"/>
    <property type="match status" value="1"/>
</dbReference>
<sequence length="206" mass="23104">MIRLLLADDHAVVRKGLQLFIGYEDNLKLVAEASNGEELLEIIRDNEADVLLLDLDMPKMNGITAIRKIKEIAPDLKIIVLTMHPEDIYGKTALQMGASGYLIKDEEPKKLINAINKVYAGEQIFSEDLMSNKKKNKPIKLSQREIEVLKLLSSGHSNKDIAEELEISDKTVSTYKLRLLNKIGGKSVVDLINFSNNYPEVMGGRK</sequence>
<dbReference type="eggNOG" id="COG2197">
    <property type="taxonomic scope" value="Bacteria"/>
</dbReference>
<dbReference type="PROSITE" id="PS50043">
    <property type="entry name" value="HTH_LUXR_2"/>
    <property type="match status" value="1"/>
</dbReference>
<evidence type="ECO:0000259" key="6">
    <source>
        <dbReference type="PROSITE" id="PS50043"/>
    </source>
</evidence>
<dbReference type="SUPFAM" id="SSF52172">
    <property type="entry name" value="CheY-like"/>
    <property type="match status" value="1"/>
</dbReference>
<dbReference type="PRINTS" id="PR00038">
    <property type="entry name" value="HTHLUXR"/>
</dbReference>
<dbReference type="Proteomes" id="UP000005631">
    <property type="component" value="Chromosome"/>
</dbReference>
<dbReference type="InterPro" id="IPR039420">
    <property type="entry name" value="WalR-like"/>
</dbReference>
<evidence type="ECO:0000259" key="7">
    <source>
        <dbReference type="PROSITE" id="PS50110"/>
    </source>
</evidence>
<evidence type="ECO:0000256" key="2">
    <source>
        <dbReference type="ARBA" id="ARBA00023015"/>
    </source>
</evidence>
<dbReference type="GO" id="GO:0000160">
    <property type="term" value="P:phosphorelay signal transduction system"/>
    <property type="evidence" value="ECO:0007669"/>
    <property type="project" value="InterPro"/>
</dbReference>